<dbReference type="AlphaFoldDB" id="A0A0U5CVA1"/>
<keyword evidence="4" id="KW-1185">Reference proteome</keyword>
<evidence type="ECO:0000256" key="1">
    <source>
        <dbReference type="SAM" id="MobiDB-lite"/>
    </source>
</evidence>
<dbReference type="KEGG" id="hhb:Hhub_1333"/>
<dbReference type="RefSeq" id="WP_059055574.1">
    <property type="nucleotide sequence ID" value="NZ_CEML01000002.1"/>
</dbReference>
<accession>A0A0U5CVA1</accession>
<organism evidence="3 4">
    <name type="scientific">Halobacterium hubeiense</name>
    <dbReference type="NCBI Taxonomy" id="1407499"/>
    <lineage>
        <taxon>Archaea</taxon>
        <taxon>Methanobacteriati</taxon>
        <taxon>Methanobacteriota</taxon>
        <taxon>Stenosarchaea group</taxon>
        <taxon>Halobacteria</taxon>
        <taxon>Halobacteriales</taxon>
        <taxon>Halobacteriaceae</taxon>
        <taxon>Halobacterium</taxon>
    </lineage>
</organism>
<protein>
    <recommendedName>
        <fullName evidence="2">DUF7260 domain-containing protein</fullName>
    </recommendedName>
</protein>
<evidence type="ECO:0000313" key="3">
    <source>
        <dbReference type="EMBL" id="CQH47546.1"/>
    </source>
</evidence>
<gene>
    <name evidence="3" type="ORF">HHUB_1333</name>
</gene>
<evidence type="ECO:0000313" key="4">
    <source>
        <dbReference type="Proteomes" id="UP000066737"/>
    </source>
</evidence>
<evidence type="ECO:0000259" key="2">
    <source>
        <dbReference type="Pfam" id="PF23921"/>
    </source>
</evidence>
<dbReference type="OrthoDB" id="206489at2157"/>
<sequence>MPQSVSRGHGTAATTGFEECIPDARRALRRERRILRAEADALGTFCRRLDAIDPDAAAAESAPARNAAGTLADRGRAERAESPASAAIRDAYVETVMDTPHYDSEYGDGYWESVASEFGAELAVALRQAARVTPLLRDQLLAAARESKRSRKHLLADLADEADALDDGERALSAVHEDLAAIRSRPFYGCPPRELRRLLADLDALEAECKDLAVRRQAGDLEPETVRVPGGSAAPVNEYLYQSLSSSHPLLSAVGRVSDDVVTTARRIRRVLSANSETAEYDG</sequence>
<feature type="compositionally biased region" description="Low complexity" evidence="1">
    <location>
        <begin position="57"/>
        <end position="68"/>
    </location>
</feature>
<dbReference type="Proteomes" id="UP000066737">
    <property type="component" value="Chromosome I"/>
</dbReference>
<proteinExistence type="predicted"/>
<reference evidence="4" key="1">
    <citation type="journal article" date="2016" name="Environ. Microbiol.">
        <title>The complete genome of a viable archaeum isolated from 123-million-year-old rock salt.</title>
        <authorList>
            <person name="Jaakkola S.T."/>
            <person name="Pfeiffer F."/>
            <person name="Ravantti J.J."/>
            <person name="Guo Q."/>
            <person name="Liu Y."/>
            <person name="Chen X."/>
            <person name="Ma H."/>
            <person name="Yang C."/>
            <person name="Oksanen H.M."/>
            <person name="Bamford D.H."/>
        </authorList>
    </citation>
    <scope>NUCLEOTIDE SEQUENCE</scope>
    <source>
        <strain evidence="4">JI20-1</strain>
    </source>
</reference>
<dbReference type="Pfam" id="PF23921">
    <property type="entry name" value="DUF7260"/>
    <property type="match status" value="1"/>
</dbReference>
<dbReference type="InterPro" id="IPR055684">
    <property type="entry name" value="DUF7260"/>
</dbReference>
<name>A0A0U5CVA1_9EURY</name>
<dbReference type="EMBL" id="LN831302">
    <property type="protein sequence ID" value="CQH47546.1"/>
    <property type="molecule type" value="Genomic_DNA"/>
</dbReference>
<feature type="domain" description="DUF7260" evidence="2">
    <location>
        <begin position="20"/>
        <end position="262"/>
    </location>
</feature>
<dbReference type="GeneID" id="26658025"/>
<feature type="region of interest" description="Disordered" evidence="1">
    <location>
        <begin position="57"/>
        <end position="83"/>
    </location>
</feature>
<dbReference type="STRING" id="1407499.HHUB_1333"/>